<dbReference type="Pfam" id="PF00069">
    <property type="entry name" value="Pkinase"/>
    <property type="match status" value="1"/>
</dbReference>
<feature type="domain" description="EF-hand" evidence="16">
    <location>
        <begin position="374"/>
        <end position="409"/>
    </location>
</feature>
<name>A0A0K9P8X2_ZOSMR</name>
<accession>A0A0K9P8X2</accession>
<dbReference type="Gene3D" id="1.10.510.10">
    <property type="entry name" value="Transferase(Phosphotransferase) domain 1"/>
    <property type="match status" value="1"/>
</dbReference>
<dbReference type="PROSITE" id="PS00107">
    <property type="entry name" value="PROTEIN_KINASE_ATP"/>
    <property type="match status" value="1"/>
</dbReference>
<dbReference type="InterPro" id="IPR002048">
    <property type="entry name" value="EF_hand_dom"/>
</dbReference>
<dbReference type="FunFam" id="1.10.238.10:FF:000015">
    <property type="entry name" value="Calcium-dependent protein kinase 1"/>
    <property type="match status" value="1"/>
</dbReference>
<comment type="caution">
    <text evidence="17">The sequence shown here is derived from an EMBL/GenBank/DDBJ whole genome shotgun (WGS) entry which is preliminary data.</text>
</comment>
<keyword evidence="2" id="KW-0723">Serine/threonine-protein kinase</keyword>
<feature type="domain" description="EF-hand" evidence="16">
    <location>
        <begin position="483"/>
        <end position="517"/>
    </location>
</feature>
<dbReference type="AlphaFoldDB" id="A0A0K9P8X2"/>
<feature type="binding site" evidence="13">
    <location>
        <position position="105"/>
    </location>
    <ligand>
        <name>ATP</name>
        <dbReference type="ChEBI" id="CHEBI:30616"/>
    </ligand>
</feature>
<evidence type="ECO:0000313" key="18">
    <source>
        <dbReference type="Proteomes" id="UP000036987"/>
    </source>
</evidence>
<evidence type="ECO:0000256" key="12">
    <source>
        <dbReference type="ARBA" id="ARBA00048679"/>
    </source>
</evidence>
<evidence type="ECO:0000256" key="3">
    <source>
        <dbReference type="ARBA" id="ARBA00022679"/>
    </source>
</evidence>
<dbReference type="GO" id="GO:0005634">
    <property type="term" value="C:nucleus"/>
    <property type="evidence" value="ECO:0000318"/>
    <property type="project" value="GO_Central"/>
</dbReference>
<evidence type="ECO:0000256" key="7">
    <source>
        <dbReference type="ARBA" id="ARBA00022777"/>
    </source>
</evidence>
<dbReference type="GO" id="GO:0005524">
    <property type="term" value="F:ATP binding"/>
    <property type="evidence" value="ECO:0007669"/>
    <property type="project" value="UniProtKB-UniRule"/>
</dbReference>
<keyword evidence="7 17" id="KW-0418">Kinase</keyword>
<evidence type="ECO:0000256" key="14">
    <source>
        <dbReference type="SAM" id="MobiDB-lite"/>
    </source>
</evidence>
<dbReference type="Proteomes" id="UP000036987">
    <property type="component" value="Unassembled WGS sequence"/>
</dbReference>
<dbReference type="GO" id="GO:0009931">
    <property type="term" value="F:calcium-dependent protein serine/threonine kinase activity"/>
    <property type="evidence" value="ECO:0000318"/>
    <property type="project" value="GO_Central"/>
</dbReference>
<evidence type="ECO:0000256" key="1">
    <source>
        <dbReference type="ARBA" id="ARBA00012513"/>
    </source>
</evidence>
<comment type="similarity">
    <text evidence="10">Belongs to the protein kinase superfamily. Ser/Thr protein kinase family. CDPK subfamily.</text>
</comment>
<dbReference type="GO" id="GO:0005509">
    <property type="term" value="F:calcium ion binding"/>
    <property type="evidence" value="ECO:0007669"/>
    <property type="project" value="InterPro"/>
</dbReference>
<dbReference type="Pfam" id="PF13499">
    <property type="entry name" value="EF-hand_7"/>
    <property type="match status" value="2"/>
</dbReference>
<evidence type="ECO:0000313" key="17">
    <source>
        <dbReference type="EMBL" id="KMZ65434.1"/>
    </source>
</evidence>
<evidence type="ECO:0000256" key="6">
    <source>
        <dbReference type="ARBA" id="ARBA00022741"/>
    </source>
</evidence>
<dbReference type="Gene3D" id="3.30.200.20">
    <property type="entry name" value="Phosphorylase Kinase, domain 1"/>
    <property type="match status" value="1"/>
</dbReference>
<dbReference type="InterPro" id="IPR018247">
    <property type="entry name" value="EF_Hand_1_Ca_BS"/>
</dbReference>
<comment type="catalytic activity">
    <reaction evidence="12">
        <text>L-seryl-[protein] + ATP = O-phospho-L-seryl-[protein] + ADP + H(+)</text>
        <dbReference type="Rhea" id="RHEA:17989"/>
        <dbReference type="Rhea" id="RHEA-COMP:9863"/>
        <dbReference type="Rhea" id="RHEA-COMP:11604"/>
        <dbReference type="ChEBI" id="CHEBI:15378"/>
        <dbReference type="ChEBI" id="CHEBI:29999"/>
        <dbReference type="ChEBI" id="CHEBI:30616"/>
        <dbReference type="ChEBI" id="CHEBI:83421"/>
        <dbReference type="ChEBI" id="CHEBI:456216"/>
        <dbReference type="EC" id="2.7.11.1"/>
    </reaction>
</comment>
<evidence type="ECO:0000259" key="16">
    <source>
        <dbReference type="PROSITE" id="PS50222"/>
    </source>
</evidence>
<evidence type="ECO:0000256" key="2">
    <source>
        <dbReference type="ARBA" id="ARBA00022527"/>
    </source>
</evidence>
<dbReference type="InterPro" id="IPR008271">
    <property type="entry name" value="Ser/Thr_kinase_AS"/>
</dbReference>
<proteinExistence type="inferred from homology"/>
<reference evidence="18" key="1">
    <citation type="journal article" date="2016" name="Nature">
        <title>The genome of the seagrass Zostera marina reveals angiosperm adaptation to the sea.</title>
        <authorList>
            <person name="Olsen J.L."/>
            <person name="Rouze P."/>
            <person name="Verhelst B."/>
            <person name="Lin Y.-C."/>
            <person name="Bayer T."/>
            <person name="Collen J."/>
            <person name="Dattolo E."/>
            <person name="De Paoli E."/>
            <person name="Dittami S."/>
            <person name="Maumus F."/>
            <person name="Michel G."/>
            <person name="Kersting A."/>
            <person name="Lauritano C."/>
            <person name="Lohaus R."/>
            <person name="Toepel M."/>
            <person name="Tonon T."/>
            <person name="Vanneste K."/>
            <person name="Amirebrahimi M."/>
            <person name="Brakel J."/>
            <person name="Bostroem C."/>
            <person name="Chovatia M."/>
            <person name="Grimwood J."/>
            <person name="Jenkins J.W."/>
            <person name="Jueterbock A."/>
            <person name="Mraz A."/>
            <person name="Stam W.T."/>
            <person name="Tice H."/>
            <person name="Bornberg-Bauer E."/>
            <person name="Green P.J."/>
            <person name="Pearson G.A."/>
            <person name="Procaccini G."/>
            <person name="Duarte C.M."/>
            <person name="Schmutz J."/>
            <person name="Reusch T.B.H."/>
            <person name="Van de Peer Y."/>
        </authorList>
    </citation>
    <scope>NUCLEOTIDE SEQUENCE [LARGE SCALE GENOMIC DNA]</scope>
    <source>
        <strain evidence="18">cv. Finnish</strain>
    </source>
</reference>
<keyword evidence="9 13" id="KW-0067">ATP-binding</keyword>
<comment type="catalytic activity">
    <reaction evidence="11">
        <text>L-threonyl-[protein] + ATP = O-phospho-L-threonyl-[protein] + ADP + H(+)</text>
        <dbReference type="Rhea" id="RHEA:46608"/>
        <dbReference type="Rhea" id="RHEA-COMP:11060"/>
        <dbReference type="Rhea" id="RHEA-COMP:11605"/>
        <dbReference type="ChEBI" id="CHEBI:15378"/>
        <dbReference type="ChEBI" id="CHEBI:30013"/>
        <dbReference type="ChEBI" id="CHEBI:30616"/>
        <dbReference type="ChEBI" id="CHEBI:61977"/>
        <dbReference type="ChEBI" id="CHEBI:456216"/>
        <dbReference type="EC" id="2.7.11.1"/>
    </reaction>
</comment>
<dbReference type="OMA" id="MQCNNDE"/>
<dbReference type="Gene3D" id="1.10.238.10">
    <property type="entry name" value="EF-hand"/>
    <property type="match status" value="2"/>
</dbReference>
<evidence type="ECO:0000256" key="11">
    <source>
        <dbReference type="ARBA" id="ARBA00047899"/>
    </source>
</evidence>
<dbReference type="FunFam" id="1.10.510.10:FF:000056">
    <property type="entry name" value="calcium-dependent protein kinase 1"/>
    <property type="match status" value="1"/>
</dbReference>
<evidence type="ECO:0000259" key="15">
    <source>
        <dbReference type="PROSITE" id="PS50011"/>
    </source>
</evidence>
<dbReference type="PANTHER" id="PTHR24349">
    <property type="entry name" value="SERINE/THREONINE-PROTEIN KINASE"/>
    <property type="match status" value="1"/>
</dbReference>
<evidence type="ECO:0000256" key="13">
    <source>
        <dbReference type="PROSITE-ProRule" id="PRU10141"/>
    </source>
</evidence>
<feature type="domain" description="EF-hand" evidence="16">
    <location>
        <begin position="410"/>
        <end position="445"/>
    </location>
</feature>
<protein>
    <recommendedName>
        <fullName evidence="1">non-specific serine/threonine protein kinase</fullName>
        <ecNumber evidence="1">2.7.11.1</ecNumber>
    </recommendedName>
</protein>
<sequence length="519" mass="58356">MGICSGKPKVSEPDDIGGSYQRTPQSPPIRKPDPKSTPNYPSNPPTLHPPVLTPPKHNYSQDTVLGKPFEDVRKYYKLGKELGRGQFGVTHLCIEIASGEKYACKSISKRKLDNASDKEDVKREIHIMQHLSGQANIVEFKGAYEDKDSVNLVMELCEGGELFDRIISKGHYTERAAATICRAIVNVVNICHFMGVLHRDLKPENFLLATDHEDAMLKATDFGLSVFIEEGKIYRDIVGSAYYVAPEILRRNYGKEADVWSAGVILYILLSGVPPFWAENEKGIFNSILKDDIDFESDPWPMISNSAKDLVKKMLTRDPKARINSSQVLEHPWLKEASDKPIDSAVLSRMKQFRAMNKLKKMALKVIAGNLSGDEIKGLKQMFTNMDTDRSGTITYEELKSGMARIGTKLSESEVRQLMDAADVDGSGTIDYMEFITATMHRHRLEGDDEHLYKAFQYFDKDNSGFITRDELESAMEDEGIGDDAAIKEIISEVDTDNDGRINYDEFRTMMTGGMQNKH</sequence>
<keyword evidence="8" id="KW-0106">Calcium</keyword>
<feature type="compositionally biased region" description="Pro residues" evidence="14">
    <location>
        <begin position="41"/>
        <end position="53"/>
    </location>
</feature>
<dbReference type="InterPro" id="IPR011992">
    <property type="entry name" value="EF-hand-dom_pair"/>
</dbReference>
<evidence type="ECO:0000256" key="9">
    <source>
        <dbReference type="ARBA" id="ARBA00022840"/>
    </source>
</evidence>
<evidence type="ECO:0000256" key="8">
    <source>
        <dbReference type="ARBA" id="ARBA00022837"/>
    </source>
</evidence>
<evidence type="ECO:0000256" key="5">
    <source>
        <dbReference type="ARBA" id="ARBA00022737"/>
    </source>
</evidence>
<keyword evidence="6 13" id="KW-0547">Nucleotide-binding</keyword>
<dbReference type="FunFam" id="3.30.200.20:FF:000004">
    <property type="entry name" value="Calcium-dependent protein kinase 1"/>
    <property type="match status" value="1"/>
</dbReference>
<dbReference type="PROSITE" id="PS00108">
    <property type="entry name" value="PROTEIN_KINASE_ST"/>
    <property type="match status" value="1"/>
</dbReference>
<dbReference type="InterPro" id="IPR050205">
    <property type="entry name" value="CDPK_Ser/Thr_kinases"/>
</dbReference>
<gene>
    <name evidence="17" type="ORF">ZOSMA_31G00200</name>
</gene>
<keyword evidence="4" id="KW-0479">Metal-binding</keyword>
<organism evidence="17 18">
    <name type="scientific">Zostera marina</name>
    <name type="common">Eelgrass</name>
    <dbReference type="NCBI Taxonomy" id="29655"/>
    <lineage>
        <taxon>Eukaryota</taxon>
        <taxon>Viridiplantae</taxon>
        <taxon>Streptophyta</taxon>
        <taxon>Embryophyta</taxon>
        <taxon>Tracheophyta</taxon>
        <taxon>Spermatophyta</taxon>
        <taxon>Magnoliopsida</taxon>
        <taxon>Liliopsida</taxon>
        <taxon>Zosteraceae</taxon>
        <taxon>Zostera</taxon>
    </lineage>
</organism>
<dbReference type="GO" id="GO:0035556">
    <property type="term" value="P:intracellular signal transduction"/>
    <property type="evidence" value="ECO:0000318"/>
    <property type="project" value="GO_Central"/>
</dbReference>
<dbReference type="SUPFAM" id="SSF56112">
    <property type="entry name" value="Protein kinase-like (PK-like)"/>
    <property type="match status" value="1"/>
</dbReference>
<keyword evidence="5" id="KW-0677">Repeat</keyword>
<dbReference type="InterPro" id="IPR011009">
    <property type="entry name" value="Kinase-like_dom_sf"/>
</dbReference>
<dbReference type="GO" id="GO:0005737">
    <property type="term" value="C:cytoplasm"/>
    <property type="evidence" value="ECO:0000318"/>
    <property type="project" value="GO_Central"/>
</dbReference>
<dbReference type="InterPro" id="IPR017441">
    <property type="entry name" value="Protein_kinase_ATP_BS"/>
</dbReference>
<dbReference type="InterPro" id="IPR000719">
    <property type="entry name" value="Prot_kinase_dom"/>
</dbReference>
<keyword evidence="18" id="KW-1185">Reference proteome</keyword>
<dbReference type="CDD" id="cd05117">
    <property type="entry name" value="STKc_CAMK"/>
    <property type="match status" value="1"/>
</dbReference>
<feature type="region of interest" description="Disordered" evidence="14">
    <location>
        <begin position="1"/>
        <end position="63"/>
    </location>
</feature>
<dbReference type="EMBL" id="LFYR01001032">
    <property type="protein sequence ID" value="KMZ65434.1"/>
    <property type="molecule type" value="Genomic_DNA"/>
</dbReference>
<evidence type="ECO:0000256" key="10">
    <source>
        <dbReference type="ARBA" id="ARBA00024334"/>
    </source>
</evidence>
<dbReference type="PROSITE" id="PS00018">
    <property type="entry name" value="EF_HAND_1"/>
    <property type="match status" value="4"/>
</dbReference>
<dbReference type="PROSITE" id="PS50011">
    <property type="entry name" value="PROTEIN_KINASE_DOM"/>
    <property type="match status" value="1"/>
</dbReference>
<dbReference type="GO" id="GO:0005516">
    <property type="term" value="F:calmodulin binding"/>
    <property type="evidence" value="ECO:0000318"/>
    <property type="project" value="GO_Central"/>
</dbReference>
<feature type="domain" description="Protein kinase" evidence="15">
    <location>
        <begin position="76"/>
        <end position="334"/>
    </location>
</feature>
<dbReference type="SUPFAM" id="SSF47473">
    <property type="entry name" value="EF-hand"/>
    <property type="match status" value="1"/>
</dbReference>
<dbReference type="PROSITE" id="PS50222">
    <property type="entry name" value="EF_HAND_2"/>
    <property type="match status" value="4"/>
</dbReference>
<evidence type="ECO:0000256" key="4">
    <source>
        <dbReference type="ARBA" id="ARBA00022723"/>
    </source>
</evidence>
<dbReference type="EC" id="2.7.11.1" evidence="1"/>
<dbReference type="SMART" id="SM00220">
    <property type="entry name" value="S_TKc"/>
    <property type="match status" value="1"/>
</dbReference>
<feature type="domain" description="EF-hand" evidence="16">
    <location>
        <begin position="447"/>
        <end position="482"/>
    </location>
</feature>
<keyword evidence="3" id="KW-0808">Transferase</keyword>
<dbReference type="STRING" id="29655.A0A0K9P8X2"/>
<dbReference type="GO" id="GO:0004683">
    <property type="term" value="F:calcium/calmodulin-dependent protein kinase activity"/>
    <property type="evidence" value="ECO:0000318"/>
    <property type="project" value="GO_Central"/>
</dbReference>
<dbReference type="SMART" id="SM00054">
    <property type="entry name" value="EFh"/>
    <property type="match status" value="4"/>
</dbReference>
<dbReference type="OrthoDB" id="40902at2759"/>